<comment type="similarity">
    <text evidence="6">Belongs to the TDD superfamily. TSR3 family.</text>
</comment>
<feature type="binding site" evidence="6">
    <location>
        <position position="47"/>
    </location>
    <ligand>
        <name>S-adenosyl-L-methionine</name>
        <dbReference type="ChEBI" id="CHEBI:59789"/>
    </ligand>
</feature>
<accession>A0ABD2NXY6</accession>
<feature type="binding site" evidence="6">
    <location>
        <position position="118"/>
    </location>
    <ligand>
        <name>S-adenosyl-L-methionine</name>
        <dbReference type="ChEBI" id="CHEBI:59789"/>
    </ligand>
</feature>
<comment type="function">
    <text evidence="6">Aminocarboxypropyltransferase that catalyzes the aminocarboxypropyl transfer on pseudouridine in 18S rRNA. It constitutes the last step in biosynthesis of the hypermodified N1-methyl-N3-(3-amino-3-carboxypropyl) pseudouridine (m1acp3-Psi).</text>
</comment>
<feature type="compositionally biased region" description="Basic and acidic residues" evidence="7">
    <location>
        <begin position="195"/>
        <end position="209"/>
    </location>
</feature>
<feature type="region of interest" description="Disordered" evidence="7">
    <location>
        <begin position="195"/>
        <end position="223"/>
    </location>
</feature>
<evidence type="ECO:0000259" key="8">
    <source>
        <dbReference type="Pfam" id="PF04034"/>
    </source>
</evidence>
<dbReference type="PANTHER" id="PTHR20426:SF0">
    <property type="entry name" value="18S RRNA AMINOCARBOXYPROPYLTRANSFERASE"/>
    <property type="match status" value="1"/>
</dbReference>
<dbReference type="GO" id="GO:0106388">
    <property type="term" value="F:rRNA small subunit aminocarboxypropyltransferase activity"/>
    <property type="evidence" value="ECO:0007669"/>
    <property type="project" value="UniProtKB-EC"/>
</dbReference>
<evidence type="ECO:0000256" key="5">
    <source>
        <dbReference type="ARBA" id="ARBA00022691"/>
    </source>
</evidence>
<keyword evidence="4 6" id="KW-0808">Transferase</keyword>
<feature type="domain" description="RNase L inhibitor RLI-like possible metal-binding" evidence="9">
    <location>
        <begin position="32"/>
        <end position="65"/>
    </location>
</feature>
<evidence type="ECO:0000259" key="9">
    <source>
        <dbReference type="Pfam" id="PF04068"/>
    </source>
</evidence>
<dbReference type="EMBL" id="JABFTP020000144">
    <property type="protein sequence ID" value="KAL3283473.1"/>
    <property type="molecule type" value="Genomic_DNA"/>
</dbReference>
<gene>
    <name evidence="10" type="ORF">HHI36_006614</name>
</gene>
<dbReference type="EC" id="2.5.1.157" evidence="6"/>
<evidence type="ECO:0000313" key="10">
    <source>
        <dbReference type="EMBL" id="KAL3283473.1"/>
    </source>
</evidence>
<sequence length="223" mass="24972">METLSDHLNDNLNLSCSSSDEVSDDEEIINYPVAMWDFNQCDPKKCSGRKLERMKLIKSLKIKQKFHGVVLTPMGNKCVSPDDKDIITQKGLAVVDCSWAKLEETPIASLKTGYGRLLPFLIAANPINYGKPCQLSCVEALAAAMYIVGHKTNAKYYLDKFSWGHSFLDLNEELLNLYASCTNSASVVEAQNKYLEDAEKEQQTRRDMPDYPPSESESSGEET</sequence>
<evidence type="ECO:0000256" key="3">
    <source>
        <dbReference type="ARBA" id="ARBA00022552"/>
    </source>
</evidence>
<dbReference type="Pfam" id="PF04068">
    <property type="entry name" value="Fer4_RLI"/>
    <property type="match status" value="1"/>
</dbReference>
<feature type="binding site" evidence="6">
    <location>
        <position position="95"/>
    </location>
    <ligand>
        <name>S-adenosyl-L-methionine</name>
        <dbReference type="ChEBI" id="CHEBI:59789"/>
    </ligand>
</feature>
<evidence type="ECO:0000313" key="11">
    <source>
        <dbReference type="Proteomes" id="UP001516400"/>
    </source>
</evidence>
<keyword evidence="1" id="KW-0963">Cytoplasm</keyword>
<dbReference type="AlphaFoldDB" id="A0ABD2NXY6"/>
<feature type="domain" description="16S/18S rRNA aminocarboxypropyltransferase Tsr3 C-terminal" evidence="8">
    <location>
        <begin position="69"/>
        <end position="195"/>
    </location>
</feature>
<organism evidence="10 11">
    <name type="scientific">Cryptolaemus montrouzieri</name>
    <dbReference type="NCBI Taxonomy" id="559131"/>
    <lineage>
        <taxon>Eukaryota</taxon>
        <taxon>Metazoa</taxon>
        <taxon>Ecdysozoa</taxon>
        <taxon>Arthropoda</taxon>
        <taxon>Hexapoda</taxon>
        <taxon>Insecta</taxon>
        <taxon>Pterygota</taxon>
        <taxon>Neoptera</taxon>
        <taxon>Endopterygota</taxon>
        <taxon>Coleoptera</taxon>
        <taxon>Polyphaga</taxon>
        <taxon>Cucujiformia</taxon>
        <taxon>Coccinelloidea</taxon>
        <taxon>Coccinellidae</taxon>
        <taxon>Scymninae</taxon>
        <taxon>Scymnini</taxon>
        <taxon>Cryptolaemus</taxon>
    </lineage>
</organism>
<dbReference type="HAMAP" id="MF_01116">
    <property type="entry name" value="TSR3"/>
    <property type="match status" value="1"/>
</dbReference>
<keyword evidence="11" id="KW-1185">Reference proteome</keyword>
<dbReference type="Proteomes" id="UP001516400">
    <property type="component" value="Unassembled WGS sequence"/>
</dbReference>
<proteinExistence type="inferred from homology"/>
<keyword evidence="2 6" id="KW-0690">Ribosome biogenesis</keyword>
<reference evidence="10 11" key="1">
    <citation type="journal article" date="2021" name="BMC Biol.">
        <title>Horizontally acquired antibacterial genes associated with adaptive radiation of ladybird beetles.</title>
        <authorList>
            <person name="Li H.S."/>
            <person name="Tang X.F."/>
            <person name="Huang Y.H."/>
            <person name="Xu Z.Y."/>
            <person name="Chen M.L."/>
            <person name="Du X.Y."/>
            <person name="Qiu B.Y."/>
            <person name="Chen P.T."/>
            <person name="Zhang W."/>
            <person name="Slipinski A."/>
            <person name="Escalona H.E."/>
            <person name="Waterhouse R.M."/>
            <person name="Zwick A."/>
            <person name="Pang H."/>
        </authorList>
    </citation>
    <scope>NUCLEOTIDE SEQUENCE [LARGE SCALE GENOMIC DNA]</scope>
    <source>
        <strain evidence="10">SYSU2018</strain>
    </source>
</reference>
<comment type="catalytic activity">
    <reaction evidence="6">
        <text>an N(1)-methylpseudouridine in rRNA + S-adenosyl-L-methionine = N(1)-methyl-N(3)-[(3S)-3-amino-3-carboxypropyl]pseudouridine in rRNA + S-methyl-5'-thioadenosine + H(+)</text>
        <dbReference type="Rhea" id="RHEA:63296"/>
        <dbReference type="Rhea" id="RHEA-COMP:11634"/>
        <dbReference type="Rhea" id="RHEA-COMP:16310"/>
        <dbReference type="ChEBI" id="CHEBI:15378"/>
        <dbReference type="ChEBI" id="CHEBI:17509"/>
        <dbReference type="ChEBI" id="CHEBI:59789"/>
        <dbReference type="ChEBI" id="CHEBI:74890"/>
        <dbReference type="ChEBI" id="CHEBI:146234"/>
        <dbReference type="EC" id="2.5.1.157"/>
    </reaction>
</comment>
<evidence type="ECO:0000256" key="4">
    <source>
        <dbReference type="ARBA" id="ARBA00022679"/>
    </source>
</evidence>
<protein>
    <recommendedName>
        <fullName evidence="6">18S rRNA aminocarboxypropyltransferase</fullName>
        <ecNumber evidence="6">2.5.1.157</ecNumber>
    </recommendedName>
</protein>
<evidence type="ECO:0000256" key="7">
    <source>
        <dbReference type="SAM" id="MobiDB-lite"/>
    </source>
</evidence>
<keyword evidence="5 6" id="KW-0949">S-adenosyl-L-methionine</keyword>
<comment type="caution">
    <text evidence="10">The sequence shown here is derived from an EMBL/GenBank/DDBJ whole genome shotgun (WGS) entry which is preliminary data.</text>
</comment>
<dbReference type="GO" id="GO:1904047">
    <property type="term" value="F:S-adenosyl-L-methionine binding"/>
    <property type="evidence" value="ECO:0007669"/>
    <property type="project" value="UniProtKB-UniRule"/>
</dbReference>
<dbReference type="InterPro" id="IPR007177">
    <property type="entry name" value="Tsr3_C"/>
</dbReference>
<evidence type="ECO:0000256" key="6">
    <source>
        <dbReference type="HAMAP-Rule" id="MF_03146"/>
    </source>
</evidence>
<dbReference type="NCBIfam" id="NF002621">
    <property type="entry name" value="PRK02287.1"/>
    <property type="match status" value="1"/>
</dbReference>
<dbReference type="InterPro" id="IPR022968">
    <property type="entry name" value="Tsr3-like"/>
</dbReference>
<dbReference type="Pfam" id="PF04034">
    <property type="entry name" value="Ribo_biogen_C"/>
    <property type="match status" value="1"/>
</dbReference>
<dbReference type="GO" id="GO:0000455">
    <property type="term" value="P:enzyme-directed rRNA pseudouridine synthesis"/>
    <property type="evidence" value="ECO:0007669"/>
    <property type="project" value="UniProtKB-UniRule"/>
</dbReference>
<evidence type="ECO:0000256" key="1">
    <source>
        <dbReference type="ARBA" id="ARBA00022490"/>
    </source>
</evidence>
<dbReference type="InterPro" id="IPR007209">
    <property type="entry name" value="RNaseL-inhib-like_metal-bd_dom"/>
</dbReference>
<name>A0ABD2NXY6_9CUCU</name>
<dbReference type="PANTHER" id="PTHR20426">
    <property type="entry name" value="RIBOSOME BIOGENESIS PROTEIN TSR3 HOMOLOG"/>
    <property type="match status" value="1"/>
</dbReference>
<comment type="caution">
    <text evidence="6">Lacks conserved residue(s) required for the propagation of feature annotation.</text>
</comment>
<evidence type="ECO:0000256" key="2">
    <source>
        <dbReference type="ARBA" id="ARBA00022517"/>
    </source>
</evidence>
<keyword evidence="3 6" id="KW-0698">rRNA processing</keyword>